<proteinExistence type="predicted"/>
<dbReference type="InterPro" id="IPR032710">
    <property type="entry name" value="NTF2-like_dom_sf"/>
</dbReference>
<dbReference type="RefSeq" id="WP_018976900.1">
    <property type="nucleotide sequence ID" value="NZ_BMLN01000002.1"/>
</dbReference>
<name>A0ABQ2KVD0_9BACL</name>
<sequence>MKQGDCEENVSKRKTEELEEIQKSDRLTESVNKIQPQNAPKGLLSRSASSEAEELAQRQLDRYNAHDLEGFLEVYAEDVRLYNLLDGSLIVEGREMMRERYRKRFEVDKVHAELINRMVIGSRVIDHERVTREDSDEAVYAAAIYETKDGQIREVWFIYE</sequence>
<dbReference type="InterPro" id="IPR037401">
    <property type="entry name" value="SnoaL-like"/>
</dbReference>
<feature type="region of interest" description="Disordered" evidence="1">
    <location>
        <begin position="1"/>
        <end position="47"/>
    </location>
</feature>
<dbReference type="Pfam" id="PF12680">
    <property type="entry name" value="SnoaL_2"/>
    <property type="match status" value="1"/>
</dbReference>
<dbReference type="Proteomes" id="UP000606653">
    <property type="component" value="Unassembled WGS sequence"/>
</dbReference>
<dbReference type="SUPFAM" id="SSF54427">
    <property type="entry name" value="NTF2-like"/>
    <property type="match status" value="1"/>
</dbReference>
<feature type="compositionally biased region" description="Basic and acidic residues" evidence="1">
    <location>
        <begin position="9"/>
        <end position="28"/>
    </location>
</feature>
<organism evidence="3 4">
    <name type="scientific">Saccharibacillus kuerlensis</name>
    <dbReference type="NCBI Taxonomy" id="459527"/>
    <lineage>
        <taxon>Bacteria</taxon>
        <taxon>Bacillati</taxon>
        <taxon>Bacillota</taxon>
        <taxon>Bacilli</taxon>
        <taxon>Bacillales</taxon>
        <taxon>Paenibacillaceae</taxon>
        <taxon>Saccharibacillus</taxon>
    </lineage>
</organism>
<evidence type="ECO:0000313" key="3">
    <source>
        <dbReference type="EMBL" id="GGN93840.1"/>
    </source>
</evidence>
<evidence type="ECO:0000313" key="4">
    <source>
        <dbReference type="Proteomes" id="UP000606653"/>
    </source>
</evidence>
<protein>
    <recommendedName>
        <fullName evidence="2">SnoaL-like domain-containing protein</fullName>
    </recommendedName>
</protein>
<evidence type="ECO:0000256" key="1">
    <source>
        <dbReference type="SAM" id="MobiDB-lite"/>
    </source>
</evidence>
<accession>A0ABQ2KVD0</accession>
<reference evidence="4" key="1">
    <citation type="journal article" date="2019" name="Int. J. Syst. Evol. Microbiol.">
        <title>The Global Catalogue of Microorganisms (GCM) 10K type strain sequencing project: providing services to taxonomists for standard genome sequencing and annotation.</title>
        <authorList>
            <consortium name="The Broad Institute Genomics Platform"/>
            <consortium name="The Broad Institute Genome Sequencing Center for Infectious Disease"/>
            <person name="Wu L."/>
            <person name="Ma J."/>
        </authorList>
    </citation>
    <scope>NUCLEOTIDE SEQUENCE [LARGE SCALE GENOMIC DNA]</scope>
    <source>
        <strain evidence="4">CGMCC 1.6964</strain>
    </source>
</reference>
<comment type="caution">
    <text evidence="3">The sequence shown here is derived from an EMBL/GenBank/DDBJ whole genome shotgun (WGS) entry which is preliminary data.</text>
</comment>
<keyword evidence="4" id="KW-1185">Reference proteome</keyword>
<dbReference type="EMBL" id="BMLN01000002">
    <property type="protein sequence ID" value="GGN93840.1"/>
    <property type="molecule type" value="Genomic_DNA"/>
</dbReference>
<feature type="compositionally biased region" description="Polar residues" evidence="1">
    <location>
        <begin position="29"/>
        <end position="38"/>
    </location>
</feature>
<feature type="domain" description="SnoaL-like" evidence="2">
    <location>
        <begin position="57"/>
        <end position="154"/>
    </location>
</feature>
<gene>
    <name evidence="3" type="ORF">GCM10010969_08010</name>
</gene>
<evidence type="ECO:0000259" key="2">
    <source>
        <dbReference type="Pfam" id="PF12680"/>
    </source>
</evidence>
<dbReference type="Gene3D" id="3.10.450.50">
    <property type="match status" value="1"/>
</dbReference>